<keyword evidence="1" id="KW-0677">Repeat</keyword>
<dbReference type="Pfam" id="PF07719">
    <property type="entry name" value="TPR_2"/>
    <property type="match status" value="1"/>
</dbReference>
<feature type="repeat" description="TPR" evidence="3">
    <location>
        <begin position="73"/>
        <end position="106"/>
    </location>
</feature>
<dbReference type="RefSeq" id="WP_092169091.1">
    <property type="nucleotide sequence ID" value="NZ_FNZH01000001.1"/>
</dbReference>
<dbReference type="STRING" id="1416801.SAMN05192553_101537"/>
<dbReference type="Gene3D" id="1.25.40.10">
    <property type="entry name" value="Tetratricopeptide repeat domain"/>
    <property type="match status" value="3"/>
</dbReference>
<evidence type="ECO:0000256" key="2">
    <source>
        <dbReference type="ARBA" id="ARBA00022803"/>
    </source>
</evidence>
<dbReference type="EMBL" id="FNZH01000001">
    <property type="protein sequence ID" value="SEI85145.1"/>
    <property type="molecule type" value="Genomic_DNA"/>
</dbReference>
<evidence type="ECO:0000256" key="1">
    <source>
        <dbReference type="ARBA" id="ARBA00022737"/>
    </source>
</evidence>
<feature type="repeat" description="TPR" evidence="3">
    <location>
        <begin position="241"/>
        <end position="274"/>
    </location>
</feature>
<dbReference type="Pfam" id="PF13414">
    <property type="entry name" value="TPR_11"/>
    <property type="match status" value="1"/>
</dbReference>
<dbReference type="PROSITE" id="PS50005">
    <property type="entry name" value="TPR"/>
    <property type="match status" value="4"/>
</dbReference>
<dbReference type="AlphaFoldDB" id="A0A1H6UA94"/>
<feature type="repeat" description="TPR" evidence="3">
    <location>
        <begin position="173"/>
        <end position="206"/>
    </location>
</feature>
<gene>
    <name evidence="4" type="ORF">SAMN05192553_101537</name>
</gene>
<keyword evidence="2 3" id="KW-0802">TPR repeat</keyword>
<evidence type="ECO:0000313" key="4">
    <source>
        <dbReference type="EMBL" id="SEI85145.1"/>
    </source>
</evidence>
<dbReference type="InterPro" id="IPR013105">
    <property type="entry name" value="TPR_2"/>
</dbReference>
<reference evidence="5" key="1">
    <citation type="submission" date="2016-10" db="EMBL/GenBank/DDBJ databases">
        <authorList>
            <person name="Varghese N."/>
            <person name="Submissions S."/>
        </authorList>
    </citation>
    <scope>NUCLEOTIDE SEQUENCE [LARGE SCALE GENOMIC DNA]</scope>
    <source>
        <strain evidence="5">IBRC-M 10761</strain>
    </source>
</reference>
<dbReference type="InterPro" id="IPR011990">
    <property type="entry name" value="TPR-like_helical_dom_sf"/>
</dbReference>
<keyword evidence="5" id="KW-1185">Reference proteome</keyword>
<protein>
    <submittedName>
        <fullName evidence="4">Tetratricopeptide repeat-containing protein</fullName>
    </submittedName>
</protein>
<dbReference type="PANTHER" id="PTHR12558">
    <property type="entry name" value="CELL DIVISION CYCLE 16,23,27"/>
    <property type="match status" value="1"/>
</dbReference>
<proteinExistence type="predicted"/>
<dbReference type="SUPFAM" id="SSF48452">
    <property type="entry name" value="TPR-like"/>
    <property type="match status" value="1"/>
</dbReference>
<sequence>MDKEKAIERNNQGARYFLNRQYDKALAFYQEAVDLDPSNPSVLNNLGLYYHQQKAYRKALSFFEKAYSFAQKPHFLVNQGNALAMLGKYAEASRSYEQALELDPAHKGARVSQAQLSIHTGDYQQAILTWKTLLMEEGDSQYAIELAKVYMKLESWEKALNQLHGIQIEDGDALAWRMIGQCEYQLKNFGLAIKAFKMALAENPDQVDVRQHLAVTYLAIGKGADGIHQLEVILRLDPENFQVMTELAVVFLGQGEKEKAVFWLDKALAIRPDFPKAQHYKKLAETAQQQR</sequence>
<dbReference type="OrthoDB" id="1465784at2"/>
<dbReference type="InterPro" id="IPR019734">
    <property type="entry name" value="TPR_rpt"/>
</dbReference>
<evidence type="ECO:0000256" key="3">
    <source>
        <dbReference type="PROSITE-ProRule" id="PRU00339"/>
    </source>
</evidence>
<dbReference type="PANTHER" id="PTHR12558:SF13">
    <property type="entry name" value="CELL DIVISION CYCLE PROTEIN 27 HOMOLOG"/>
    <property type="match status" value="1"/>
</dbReference>
<feature type="repeat" description="TPR" evidence="3">
    <location>
        <begin position="6"/>
        <end position="39"/>
    </location>
</feature>
<name>A0A1H6UA94_9BACT</name>
<dbReference type="SMART" id="SM00028">
    <property type="entry name" value="TPR"/>
    <property type="match status" value="6"/>
</dbReference>
<dbReference type="Proteomes" id="UP000199403">
    <property type="component" value="Unassembled WGS sequence"/>
</dbReference>
<evidence type="ECO:0000313" key="5">
    <source>
        <dbReference type="Proteomes" id="UP000199403"/>
    </source>
</evidence>
<dbReference type="Pfam" id="PF13432">
    <property type="entry name" value="TPR_16"/>
    <property type="match status" value="2"/>
</dbReference>
<accession>A0A1H6UA94</accession>
<organism evidence="4 5">
    <name type="scientific">Cyclobacterium xiamenense</name>
    <dbReference type="NCBI Taxonomy" id="1297121"/>
    <lineage>
        <taxon>Bacteria</taxon>
        <taxon>Pseudomonadati</taxon>
        <taxon>Bacteroidota</taxon>
        <taxon>Cytophagia</taxon>
        <taxon>Cytophagales</taxon>
        <taxon>Cyclobacteriaceae</taxon>
        <taxon>Cyclobacterium</taxon>
    </lineage>
</organism>
<dbReference type="PROSITE" id="PS50293">
    <property type="entry name" value="TPR_REGION"/>
    <property type="match status" value="1"/>
</dbReference>